<dbReference type="EMBL" id="JAAXKZ010000021">
    <property type="protein sequence ID" value="NMH91631.1"/>
    <property type="molecule type" value="Genomic_DNA"/>
</dbReference>
<accession>A0A848DGI2</accession>
<reference evidence="1 2" key="1">
    <citation type="submission" date="2020-04" db="EMBL/GenBank/DDBJ databases">
        <authorList>
            <person name="Klaysubun C."/>
            <person name="Duangmal K."/>
            <person name="Lipun K."/>
        </authorList>
    </citation>
    <scope>NUCLEOTIDE SEQUENCE [LARGE SCALE GENOMIC DNA]</scope>
    <source>
        <strain evidence="1 2">DSM 45300</strain>
    </source>
</reference>
<dbReference type="Proteomes" id="UP000586918">
    <property type="component" value="Unassembled WGS sequence"/>
</dbReference>
<sequence>MSDAEQAEEIPTVRTRLEAMLSEERIAAHLERKVIKLDGMVVEDLDTPAPPGTRIVFGGS</sequence>
<proteinExistence type="predicted"/>
<name>A0A848DGI2_9PSEU</name>
<gene>
    <name evidence="1" type="ORF">HF519_08545</name>
</gene>
<evidence type="ECO:0000313" key="1">
    <source>
        <dbReference type="EMBL" id="NMH91631.1"/>
    </source>
</evidence>
<keyword evidence="2" id="KW-1185">Reference proteome</keyword>
<dbReference type="AlphaFoldDB" id="A0A848DGI2"/>
<protein>
    <submittedName>
        <fullName evidence="1">Uncharacterized protein</fullName>
    </submittedName>
</protein>
<comment type="caution">
    <text evidence="1">The sequence shown here is derived from an EMBL/GenBank/DDBJ whole genome shotgun (WGS) entry which is preliminary data.</text>
</comment>
<organism evidence="1 2">
    <name type="scientific">Pseudonocardia bannensis</name>
    <dbReference type="NCBI Taxonomy" id="630973"/>
    <lineage>
        <taxon>Bacteria</taxon>
        <taxon>Bacillati</taxon>
        <taxon>Actinomycetota</taxon>
        <taxon>Actinomycetes</taxon>
        <taxon>Pseudonocardiales</taxon>
        <taxon>Pseudonocardiaceae</taxon>
        <taxon>Pseudonocardia</taxon>
    </lineage>
</organism>
<dbReference type="RefSeq" id="WP_169411923.1">
    <property type="nucleotide sequence ID" value="NZ_JAAXKZ010000021.1"/>
</dbReference>
<evidence type="ECO:0000313" key="2">
    <source>
        <dbReference type="Proteomes" id="UP000586918"/>
    </source>
</evidence>